<reference evidence="3" key="1">
    <citation type="submission" date="2023-09" db="EMBL/GenBank/DDBJ databases">
        <title>Paucibacter sp. APW11 Genome sequencing and assembly.</title>
        <authorList>
            <person name="Kim I."/>
        </authorList>
    </citation>
    <scope>NUCLEOTIDE SEQUENCE</scope>
    <source>
        <strain evidence="3">APW11</strain>
    </source>
</reference>
<name>A0ABU3PGZ0_9BURK</name>
<dbReference type="InterPro" id="IPR016161">
    <property type="entry name" value="Ald_DH/histidinol_DH"/>
</dbReference>
<evidence type="ECO:0000256" key="1">
    <source>
        <dbReference type="ARBA" id="ARBA00023002"/>
    </source>
</evidence>
<feature type="domain" description="Aldehyde dehydrogenase" evidence="2">
    <location>
        <begin position="9"/>
        <end position="136"/>
    </location>
</feature>
<proteinExistence type="predicted"/>
<gene>
    <name evidence="3" type="ORF">RQP53_20315</name>
</gene>
<keyword evidence="4" id="KW-1185">Reference proteome</keyword>
<dbReference type="SUPFAM" id="SSF53720">
    <property type="entry name" value="ALDH-like"/>
    <property type="match status" value="1"/>
</dbReference>
<organism evidence="3 4">
    <name type="scientific">Roseateles aquae</name>
    <dbReference type="NCBI Taxonomy" id="3077235"/>
    <lineage>
        <taxon>Bacteria</taxon>
        <taxon>Pseudomonadati</taxon>
        <taxon>Pseudomonadota</taxon>
        <taxon>Betaproteobacteria</taxon>
        <taxon>Burkholderiales</taxon>
        <taxon>Sphaerotilaceae</taxon>
        <taxon>Roseateles</taxon>
    </lineage>
</organism>
<evidence type="ECO:0000313" key="3">
    <source>
        <dbReference type="EMBL" id="MDT9001632.1"/>
    </source>
</evidence>
<dbReference type="EMBL" id="JAVXZY010000010">
    <property type="protein sequence ID" value="MDT9001632.1"/>
    <property type="molecule type" value="Genomic_DNA"/>
</dbReference>
<accession>A0ABU3PGZ0</accession>
<comment type="caution">
    <text evidence="3">The sequence shown here is derived from an EMBL/GenBank/DDBJ whole genome shotgun (WGS) entry which is preliminary data.</text>
</comment>
<dbReference type="Gene3D" id="3.40.605.10">
    <property type="entry name" value="Aldehyde Dehydrogenase, Chain A, domain 1"/>
    <property type="match status" value="1"/>
</dbReference>
<sequence>MAESLDNGAVASLRAHAQQAEHGLQTQALPGPTGESNELRLHGRGVIAVLAQGATPAEIHAAIAAAVVAGNAVVLLGADNSERLREVWLRAGLPAALLSLQPGDNGTQNALLADARLAGVCLAGAANSSGRAVLRQLVARPGAILPLISAAEVANPRQQYRFAAEQTLTINTAAAGGNAALLAGLH</sequence>
<keyword evidence="1" id="KW-0560">Oxidoreductase</keyword>
<evidence type="ECO:0000313" key="4">
    <source>
        <dbReference type="Proteomes" id="UP001246372"/>
    </source>
</evidence>
<dbReference type="InterPro" id="IPR015590">
    <property type="entry name" value="Aldehyde_DH_dom"/>
</dbReference>
<evidence type="ECO:0000259" key="2">
    <source>
        <dbReference type="Pfam" id="PF00171"/>
    </source>
</evidence>
<protein>
    <submittedName>
        <fullName evidence="3">Aldehyde dehydrogenase family protein</fullName>
    </submittedName>
</protein>
<dbReference type="Pfam" id="PF00171">
    <property type="entry name" value="Aldedh"/>
    <property type="match status" value="1"/>
</dbReference>
<dbReference type="Proteomes" id="UP001246372">
    <property type="component" value="Unassembled WGS sequence"/>
</dbReference>
<dbReference type="InterPro" id="IPR016162">
    <property type="entry name" value="Ald_DH_N"/>
</dbReference>